<evidence type="ECO:0000313" key="7">
    <source>
        <dbReference type="Proteomes" id="UP001209083"/>
    </source>
</evidence>
<dbReference type="Proteomes" id="UP001209083">
    <property type="component" value="Chromosome"/>
</dbReference>
<dbReference type="EMBL" id="CP090958">
    <property type="protein sequence ID" value="WGW12479.1"/>
    <property type="molecule type" value="Genomic_DNA"/>
</dbReference>
<evidence type="ECO:0000256" key="2">
    <source>
        <dbReference type="ARBA" id="ARBA00023125"/>
    </source>
</evidence>
<dbReference type="PROSITE" id="PS50977">
    <property type="entry name" value="HTH_TETR_2"/>
    <property type="match status" value="1"/>
</dbReference>
<dbReference type="SUPFAM" id="SSF46689">
    <property type="entry name" value="Homeodomain-like"/>
    <property type="match status" value="1"/>
</dbReference>
<dbReference type="PANTHER" id="PTHR47506:SF1">
    <property type="entry name" value="HTH-TYPE TRANSCRIPTIONAL REGULATOR YJDC"/>
    <property type="match status" value="1"/>
</dbReference>
<dbReference type="InterPro" id="IPR001647">
    <property type="entry name" value="HTH_TetR"/>
</dbReference>
<accession>A0ABY8QVS8</accession>
<dbReference type="PANTHER" id="PTHR47506">
    <property type="entry name" value="TRANSCRIPTIONAL REGULATORY PROTEIN"/>
    <property type="match status" value="1"/>
</dbReference>
<dbReference type="RefSeq" id="WP_349639279.1">
    <property type="nucleotide sequence ID" value="NZ_CP090958.1"/>
</dbReference>
<dbReference type="Pfam" id="PF00440">
    <property type="entry name" value="TetR_N"/>
    <property type="match status" value="1"/>
</dbReference>
<evidence type="ECO:0000256" key="1">
    <source>
        <dbReference type="ARBA" id="ARBA00023015"/>
    </source>
</evidence>
<feature type="domain" description="HTH tetR-type" evidence="5">
    <location>
        <begin position="6"/>
        <end position="66"/>
    </location>
</feature>
<dbReference type="InterPro" id="IPR011075">
    <property type="entry name" value="TetR_C"/>
</dbReference>
<keyword evidence="7" id="KW-1185">Reference proteome</keyword>
<evidence type="ECO:0000256" key="4">
    <source>
        <dbReference type="PROSITE-ProRule" id="PRU00335"/>
    </source>
</evidence>
<keyword evidence="2 4" id="KW-0238">DNA-binding</keyword>
<dbReference type="InterPro" id="IPR036271">
    <property type="entry name" value="Tet_transcr_reg_TetR-rel_C_sf"/>
</dbReference>
<sequence length="198" mass="21207">MGRPRQFDEERAVESACLVFWAKGFDGTSTEELCAATGLNRSSLYNTFQSKEQLFRRALMRYTTTTTARQDALLETPGANGLTRIRSLLAAIVADEAASRAAGNGSGCFTVNTITSIAARNSEVAQLIDTDLRKRNSALSTAVLSGQQDGSIAIDRNPHEAAWYVTTLISGMRVSAQSGADRKILDAIAETALLALTA</sequence>
<organism evidence="6 7">
    <name type="scientific">Saxibacter everestensis</name>
    <dbReference type="NCBI Taxonomy" id="2909229"/>
    <lineage>
        <taxon>Bacteria</taxon>
        <taxon>Bacillati</taxon>
        <taxon>Actinomycetota</taxon>
        <taxon>Actinomycetes</taxon>
        <taxon>Micrococcales</taxon>
        <taxon>Brevibacteriaceae</taxon>
        <taxon>Saxibacter</taxon>
    </lineage>
</organism>
<gene>
    <name evidence="6" type="ORF">LWF01_01545</name>
</gene>
<dbReference type="SUPFAM" id="SSF48498">
    <property type="entry name" value="Tetracyclin repressor-like, C-terminal domain"/>
    <property type="match status" value="1"/>
</dbReference>
<keyword evidence="3" id="KW-0804">Transcription</keyword>
<name>A0ABY8QVS8_9MICO</name>
<dbReference type="InterPro" id="IPR009057">
    <property type="entry name" value="Homeodomain-like_sf"/>
</dbReference>
<proteinExistence type="predicted"/>
<dbReference type="Gene3D" id="1.10.357.10">
    <property type="entry name" value="Tetracycline Repressor, domain 2"/>
    <property type="match status" value="1"/>
</dbReference>
<protein>
    <submittedName>
        <fullName evidence="6">TetR/AcrR family transcriptional regulator</fullName>
    </submittedName>
</protein>
<dbReference type="Gene3D" id="1.10.10.60">
    <property type="entry name" value="Homeodomain-like"/>
    <property type="match status" value="1"/>
</dbReference>
<evidence type="ECO:0000259" key="5">
    <source>
        <dbReference type="PROSITE" id="PS50977"/>
    </source>
</evidence>
<keyword evidence="1" id="KW-0805">Transcription regulation</keyword>
<evidence type="ECO:0000256" key="3">
    <source>
        <dbReference type="ARBA" id="ARBA00023163"/>
    </source>
</evidence>
<dbReference type="Pfam" id="PF16925">
    <property type="entry name" value="TetR_C_13"/>
    <property type="match status" value="1"/>
</dbReference>
<reference evidence="6 7" key="1">
    <citation type="submission" date="2023-05" db="EMBL/GenBank/DDBJ databases">
        <title>Lithophilousrod everest ZFBP1038 complete genpme.</title>
        <authorList>
            <person name="Tian M."/>
        </authorList>
    </citation>
    <scope>NUCLEOTIDE SEQUENCE [LARGE SCALE GENOMIC DNA]</scope>
    <source>
        <strain evidence="6 7">ZFBP1038</strain>
    </source>
</reference>
<evidence type="ECO:0000313" key="6">
    <source>
        <dbReference type="EMBL" id="WGW12479.1"/>
    </source>
</evidence>
<feature type="DNA-binding region" description="H-T-H motif" evidence="4">
    <location>
        <begin position="29"/>
        <end position="48"/>
    </location>
</feature>